<dbReference type="RefSeq" id="WP_260992142.1">
    <property type="nucleotide sequence ID" value="NZ_JAODWD010000002.1"/>
</dbReference>
<evidence type="ECO:0000313" key="2">
    <source>
        <dbReference type="Proteomes" id="UP001206639"/>
    </source>
</evidence>
<gene>
    <name evidence="1" type="ORF">N4S67_06420</name>
</gene>
<evidence type="ECO:0000313" key="1">
    <source>
        <dbReference type="EMBL" id="MCT7658052.1"/>
    </source>
</evidence>
<sequence length="176" mass="19510">MPESFGNVHVESLMSGTPAVIARVGAQRLSIPDSLVRKIDPGRTEDAAQHVAQIVHSSERTSTDLRHFLINEYSLKRMLKGYEEAVLQCDLQAPATFSPRRTLRLDGEIRIPPWAAVLDSGYYHDYSGYCADTHFLSILPRISDGVSVRDLIEGDGVHLDKIQRWVDSGLIAVGLV</sequence>
<protein>
    <recommendedName>
        <fullName evidence="3">Glycosyl transferase family 1 domain-containing protein</fullName>
    </recommendedName>
</protein>
<keyword evidence="2" id="KW-1185">Reference proteome</keyword>
<dbReference type="Gene3D" id="3.40.50.2000">
    <property type="entry name" value="Glycogen Phosphorylase B"/>
    <property type="match status" value="1"/>
</dbReference>
<evidence type="ECO:0008006" key="3">
    <source>
        <dbReference type="Google" id="ProtNLM"/>
    </source>
</evidence>
<dbReference type="EMBL" id="JAODWD010000002">
    <property type="protein sequence ID" value="MCT7658052.1"/>
    <property type="molecule type" value="Genomic_DNA"/>
</dbReference>
<comment type="caution">
    <text evidence="1">The sequence shown here is derived from an EMBL/GenBank/DDBJ whole genome shotgun (WGS) entry which is preliminary data.</text>
</comment>
<accession>A0ABT2M728</accession>
<organism evidence="1 2">
    <name type="scientific">Mycobacterium deserti</name>
    <dbReference type="NCBI Taxonomy" id="2978347"/>
    <lineage>
        <taxon>Bacteria</taxon>
        <taxon>Bacillati</taxon>
        <taxon>Actinomycetota</taxon>
        <taxon>Actinomycetes</taxon>
        <taxon>Mycobacteriales</taxon>
        <taxon>Mycobacteriaceae</taxon>
        <taxon>Mycobacterium</taxon>
    </lineage>
</organism>
<dbReference type="Proteomes" id="UP001206639">
    <property type="component" value="Unassembled WGS sequence"/>
</dbReference>
<reference evidence="2" key="1">
    <citation type="submission" date="2023-07" db="EMBL/GenBank/DDBJ databases">
        <authorList>
            <person name="Deng Y."/>
            <person name="Zhang Y.-Q."/>
        </authorList>
    </citation>
    <scope>NUCLEOTIDE SEQUENCE [LARGE SCALE GENOMIC DNA]</scope>
    <source>
        <strain evidence="2">CPCC 205710</strain>
    </source>
</reference>
<name>A0ABT2M728_9MYCO</name>
<proteinExistence type="predicted"/>
<dbReference type="SUPFAM" id="SSF53756">
    <property type="entry name" value="UDP-Glycosyltransferase/glycogen phosphorylase"/>
    <property type="match status" value="1"/>
</dbReference>